<dbReference type="Proteomes" id="UP000823775">
    <property type="component" value="Unassembled WGS sequence"/>
</dbReference>
<evidence type="ECO:0000256" key="1">
    <source>
        <dbReference type="SAM" id="MobiDB-lite"/>
    </source>
</evidence>
<name>A0ABS8V0W0_DATST</name>
<feature type="region of interest" description="Disordered" evidence="1">
    <location>
        <begin position="56"/>
        <end position="83"/>
    </location>
</feature>
<sequence length="99" mass="10863">MDFSCCTLFKWKSIWPSSLAILASQAPGLSHFIEEANRRNSVYFLLVLGGDHKMEGHIAPENGNQSSPLSLNPQTDDQPLTGPKVEKLISLSEAEATLH</sequence>
<feature type="compositionally biased region" description="Polar residues" evidence="1">
    <location>
        <begin position="62"/>
        <end position="78"/>
    </location>
</feature>
<proteinExistence type="predicted"/>
<protein>
    <submittedName>
        <fullName evidence="2">Uncharacterized protein</fullName>
    </submittedName>
</protein>
<evidence type="ECO:0000313" key="3">
    <source>
        <dbReference type="Proteomes" id="UP000823775"/>
    </source>
</evidence>
<reference evidence="2 3" key="1">
    <citation type="journal article" date="2021" name="BMC Genomics">
        <title>Datura genome reveals duplications of psychoactive alkaloid biosynthetic genes and high mutation rate following tissue culture.</title>
        <authorList>
            <person name="Rajewski A."/>
            <person name="Carter-House D."/>
            <person name="Stajich J."/>
            <person name="Litt A."/>
        </authorList>
    </citation>
    <scope>NUCLEOTIDE SEQUENCE [LARGE SCALE GENOMIC DNA]</scope>
    <source>
        <strain evidence="2">AR-01</strain>
    </source>
</reference>
<accession>A0ABS8V0W0</accession>
<organism evidence="2 3">
    <name type="scientific">Datura stramonium</name>
    <name type="common">Jimsonweed</name>
    <name type="synonym">Common thornapple</name>
    <dbReference type="NCBI Taxonomy" id="4076"/>
    <lineage>
        <taxon>Eukaryota</taxon>
        <taxon>Viridiplantae</taxon>
        <taxon>Streptophyta</taxon>
        <taxon>Embryophyta</taxon>
        <taxon>Tracheophyta</taxon>
        <taxon>Spermatophyta</taxon>
        <taxon>Magnoliopsida</taxon>
        <taxon>eudicotyledons</taxon>
        <taxon>Gunneridae</taxon>
        <taxon>Pentapetalae</taxon>
        <taxon>asterids</taxon>
        <taxon>lamiids</taxon>
        <taxon>Solanales</taxon>
        <taxon>Solanaceae</taxon>
        <taxon>Solanoideae</taxon>
        <taxon>Datureae</taxon>
        <taxon>Datura</taxon>
    </lineage>
</organism>
<dbReference type="EMBL" id="JACEIK010003197">
    <property type="protein sequence ID" value="MCD9640760.1"/>
    <property type="molecule type" value="Genomic_DNA"/>
</dbReference>
<gene>
    <name evidence="2" type="ORF">HAX54_026289</name>
</gene>
<comment type="caution">
    <text evidence="2">The sequence shown here is derived from an EMBL/GenBank/DDBJ whole genome shotgun (WGS) entry which is preliminary data.</text>
</comment>
<keyword evidence="3" id="KW-1185">Reference proteome</keyword>
<evidence type="ECO:0000313" key="2">
    <source>
        <dbReference type="EMBL" id="MCD9640760.1"/>
    </source>
</evidence>